<dbReference type="Pfam" id="PF02771">
    <property type="entry name" value="Acyl-CoA_dh_N"/>
    <property type="match status" value="1"/>
</dbReference>
<dbReference type="Proteomes" id="UP000612956">
    <property type="component" value="Unassembled WGS sequence"/>
</dbReference>
<dbReference type="RefSeq" id="WP_188830060.1">
    <property type="nucleotide sequence ID" value="NZ_BMMW01000003.1"/>
</dbReference>
<dbReference type="Gene3D" id="1.10.540.10">
    <property type="entry name" value="Acyl-CoA dehydrogenase/oxidase, N-terminal domain"/>
    <property type="match status" value="1"/>
</dbReference>
<dbReference type="EMBL" id="BMMW01000003">
    <property type="protein sequence ID" value="GGK59791.1"/>
    <property type="molecule type" value="Genomic_DNA"/>
</dbReference>
<dbReference type="PANTHER" id="PTHR43884:SF20">
    <property type="entry name" value="ACYL-COA DEHYDROGENASE FADE28"/>
    <property type="match status" value="1"/>
</dbReference>
<proteinExistence type="inferred from homology"/>
<keyword evidence="5" id="KW-0560">Oxidoreductase</keyword>
<dbReference type="SUPFAM" id="SSF47203">
    <property type="entry name" value="Acyl-CoA dehydrogenase C-terminal domain-like"/>
    <property type="match status" value="1"/>
</dbReference>
<sequence length="389" mass="40088">MRFALSTEQVDFATELRKILDAAKVPGIARAWADGDFVPGRALLRSIADMGVFGLIVDEEHGGAGATAVDLVVALVELGRAGVPGPIVESAAAIPALLQHLSPVDEATLSRIADGSTLATIAFAYPSTTAGVRDQTATPTLAANGHAGATPSLEPGRPAQTKPALALDSGAADLVLHATQRAVGVGLTTRADNDGDTTGASPGNVSRAIVGDAVTSVDATRKLTRVEPGEVLADDADAIDYSFDVGVLGCAAQLLGAGRAMLDQSVAYAKARKQFGRPIGEFQAVKQQLADALIGLDLAEPLLYRAALTLDTADRARDVSAAIVACGDAAHRAARTALQVHGAIGYTAECDLSLWLTKTTALRTAWGTPDFHRARIATALRNTPPDRPA</sequence>
<name>A0A917VC12_9NOCA</name>
<organism evidence="9 10">
    <name type="scientific">Nocardia camponoti</name>
    <dbReference type="NCBI Taxonomy" id="1616106"/>
    <lineage>
        <taxon>Bacteria</taxon>
        <taxon>Bacillati</taxon>
        <taxon>Actinomycetota</taxon>
        <taxon>Actinomycetes</taxon>
        <taxon>Mycobacteriales</taxon>
        <taxon>Nocardiaceae</taxon>
        <taxon>Nocardia</taxon>
    </lineage>
</organism>
<evidence type="ECO:0000259" key="7">
    <source>
        <dbReference type="Pfam" id="PF00441"/>
    </source>
</evidence>
<evidence type="ECO:0000256" key="4">
    <source>
        <dbReference type="ARBA" id="ARBA00022827"/>
    </source>
</evidence>
<evidence type="ECO:0000256" key="1">
    <source>
        <dbReference type="ARBA" id="ARBA00001974"/>
    </source>
</evidence>
<dbReference type="AlphaFoldDB" id="A0A917VC12"/>
<protein>
    <submittedName>
        <fullName evidence="9">Acyl-CoA dehydrogenase</fullName>
    </submittedName>
</protein>
<feature type="region of interest" description="Disordered" evidence="6">
    <location>
        <begin position="142"/>
        <end position="162"/>
    </location>
</feature>
<feature type="domain" description="Acyl-CoA dehydrogenase/oxidase N-terminal" evidence="8">
    <location>
        <begin position="7"/>
        <end position="100"/>
    </location>
</feature>
<dbReference type="InterPro" id="IPR009075">
    <property type="entry name" value="AcylCo_DH/oxidase_C"/>
</dbReference>
<dbReference type="InterPro" id="IPR009100">
    <property type="entry name" value="AcylCoA_DH/oxidase_NM_dom_sf"/>
</dbReference>
<evidence type="ECO:0000256" key="2">
    <source>
        <dbReference type="ARBA" id="ARBA00009347"/>
    </source>
</evidence>
<evidence type="ECO:0000256" key="3">
    <source>
        <dbReference type="ARBA" id="ARBA00022630"/>
    </source>
</evidence>
<keyword evidence="10" id="KW-1185">Reference proteome</keyword>
<reference evidence="9" key="1">
    <citation type="journal article" date="2014" name="Int. J. Syst. Evol. Microbiol.">
        <title>Complete genome sequence of Corynebacterium casei LMG S-19264T (=DSM 44701T), isolated from a smear-ripened cheese.</title>
        <authorList>
            <consortium name="US DOE Joint Genome Institute (JGI-PGF)"/>
            <person name="Walter F."/>
            <person name="Albersmeier A."/>
            <person name="Kalinowski J."/>
            <person name="Ruckert C."/>
        </authorList>
    </citation>
    <scope>NUCLEOTIDE SEQUENCE</scope>
    <source>
        <strain evidence="9">CGMCC 4.7278</strain>
    </source>
</reference>
<keyword evidence="3" id="KW-0285">Flavoprotein</keyword>
<dbReference type="InterPro" id="IPR036250">
    <property type="entry name" value="AcylCo_DH-like_C"/>
</dbReference>
<feature type="domain" description="Acyl-CoA dehydrogenase/oxidase C-terminal" evidence="7">
    <location>
        <begin position="240"/>
        <end position="380"/>
    </location>
</feature>
<dbReference type="GO" id="GO:0003995">
    <property type="term" value="F:acyl-CoA dehydrogenase activity"/>
    <property type="evidence" value="ECO:0007669"/>
    <property type="project" value="TreeGrafter"/>
</dbReference>
<gene>
    <name evidence="9" type="ORF">GCM10011591_35050</name>
</gene>
<evidence type="ECO:0000313" key="10">
    <source>
        <dbReference type="Proteomes" id="UP000612956"/>
    </source>
</evidence>
<evidence type="ECO:0000256" key="6">
    <source>
        <dbReference type="SAM" id="MobiDB-lite"/>
    </source>
</evidence>
<dbReference type="InterPro" id="IPR037069">
    <property type="entry name" value="AcylCoA_DH/ox_N_sf"/>
</dbReference>
<dbReference type="SUPFAM" id="SSF56645">
    <property type="entry name" value="Acyl-CoA dehydrogenase NM domain-like"/>
    <property type="match status" value="1"/>
</dbReference>
<dbReference type="PANTHER" id="PTHR43884">
    <property type="entry name" value="ACYL-COA DEHYDROGENASE"/>
    <property type="match status" value="1"/>
</dbReference>
<evidence type="ECO:0000256" key="5">
    <source>
        <dbReference type="ARBA" id="ARBA00023002"/>
    </source>
</evidence>
<dbReference type="InterPro" id="IPR013786">
    <property type="entry name" value="AcylCoA_DH/ox_N"/>
</dbReference>
<keyword evidence="4" id="KW-0274">FAD</keyword>
<comment type="caution">
    <text evidence="9">The sequence shown here is derived from an EMBL/GenBank/DDBJ whole genome shotgun (WGS) entry which is preliminary data.</text>
</comment>
<comment type="similarity">
    <text evidence="2">Belongs to the acyl-CoA dehydrogenase family.</text>
</comment>
<comment type="cofactor">
    <cofactor evidence="1">
        <name>FAD</name>
        <dbReference type="ChEBI" id="CHEBI:57692"/>
    </cofactor>
</comment>
<dbReference type="Gene3D" id="1.20.140.10">
    <property type="entry name" value="Butyryl-CoA Dehydrogenase, subunit A, domain 3"/>
    <property type="match status" value="1"/>
</dbReference>
<reference evidence="9" key="2">
    <citation type="submission" date="2020-09" db="EMBL/GenBank/DDBJ databases">
        <authorList>
            <person name="Sun Q."/>
            <person name="Zhou Y."/>
        </authorList>
    </citation>
    <scope>NUCLEOTIDE SEQUENCE</scope>
    <source>
        <strain evidence="9">CGMCC 4.7278</strain>
    </source>
</reference>
<evidence type="ECO:0000259" key="8">
    <source>
        <dbReference type="Pfam" id="PF02771"/>
    </source>
</evidence>
<dbReference type="Pfam" id="PF00441">
    <property type="entry name" value="Acyl-CoA_dh_1"/>
    <property type="match status" value="1"/>
</dbReference>
<accession>A0A917VC12</accession>
<dbReference type="GO" id="GO:0050660">
    <property type="term" value="F:flavin adenine dinucleotide binding"/>
    <property type="evidence" value="ECO:0007669"/>
    <property type="project" value="InterPro"/>
</dbReference>
<evidence type="ECO:0000313" key="9">
    <source>
        <dbReference type="EMBL" id="GGK59791.1"/>
    </source>
</evidence>